<comment type="caution">
    <text evidence="2">The sequence shown here is derived from an EMBL/GenBank/DDBJ whole genome shotgun (WGS) entry which is preliminary data.</text>
</comment>
<dbReference type="GeneID" id="96085854"/>
<gene>
    <name evidence="2" type="ORF">ACET3X_005532</name>
</gene>
<feature type="chain" id="PRO_5045870956" evidence="1">
    <location>
        <begin position="17"/>
        <end position="86"/>
    </location>
</feature>
<reference evidence="2 3" key="1">
    <citation type="submission" date="2024-09" db="EMBL/GenBank/DDBJ databases">
        <title>T2T genomes of carrot and Alternaria dauci and their utility for understanding host-pathogen interaction during carrot leaf blight disease.</title>
        <authorList>
            <person name="Liu W."/>
            <person name="Xu S."/>
            <person name="Ou C."/>
            <person name="Liu X."/>
            <person name="Zhuang F."/>
            <person name="Deng X.W."/>
        </authorList>
    </citation>
    <scope>NUCLEOTIDE SEQUENCE [LARGE SCALE GENOMIC DNA]</scope>
    <source>
        <strain evidence="2 3">A2016</strain>
    </source>
</reference>
<dbReference type="Proteomes" id="UP001578633">
    <property type="component" value="Chromosome 4"/>
</dbReference>
<dbReference type="EMBL" id="JBHGVX010000004">
    <property type="protein sequence ID" value="KAL1796992.1"/>
    <property type="molecule type" value="Genomic_DNA"/>
</dbReference>
<accession>A0ABR3UL84</accession>
<sequence>MKASIVIICLATSVSAQWCNYGWGRPSNGGCNSQRPNTYCCNNQNQQSNTFPVWRDCRALQDLNHQGSLTQYIRPSCGATGTIYCC</sequence>
<evidence type="ECO:0000313" key="3">
    <source>
        <dbReference type="Proteomes" id="UP001578633"/>
    </source>
</evidence>
<keyword evidence="3" id="KW-1185">Reference proteome</keyword>
<name>A0ABR3UL84_9PLEO</name>
<dbReference type="RefSeq" id="XP_069307576.1">
    <property type="nucleotide sequence ID" value="XM_069451747.1"/>
</dbReference>
<feature type="signal peptide" evidence="1">
    <location>
        <begin position="1"/>
        <end position="16"/>
    </location>
</feature>
<organism evidence="2 3">
    <name type="scientific">Alternaria dauci</name>
    <dbReference type="NCBI Taxonomy" id="48095"/>
    <lineage>
        <taxon>Eukaryota</taxon>
        <taxon>Fungi</taxon>
        <taxon>Dikarya</taxon>
        <taxon>Ascomycota</taxon>
        <taxon>Pezizomycotina</taxon>
        <taxon>Dothideomycetes</taxon>
        <taxon>Pleosporomycetidae</taxon>
        <taxon>Pleosporales</taxon>
        <taxon>Pleosporineae</taxon>
        <taxon>Pleosporaceae</taxon>
        <taxon>Alternaria</taxon>
        <taxon>Alternaria sect. Porri</taxon>
    </lineage>
</organism>
<proteinExistence type="predicted"/>
<keyword evidence="1" id="KW-0732">Signal</keyword>
<protein>
    <submittedName>
        <fullName evidence="2">Uncharacterized protein</fullName>
    </submittedName>
</protein>
<evidence type="ECO:0000313" key="2">
    <source>
        <dbReference type="EMBL" id="KAL1796992.1"/>
    </source>
</evidence>
<evidence type="ECO:0000256" key="1">
    <source>
        <dbReference type="SAM" id="SignalP"/>
    </source>
</evidence>